<dbReference type="PANTHER" id="PTHR34773:SF1">
    <property type="entry name" value="FLAGELLAR SECRETION CHAPERONE FLIS"/>
    <property type="match status" value="1"/>
</dbReference>
<organism evidence="6 7">
    <name type="scientific">Thermanaeromonas toyohensis ToBE</name>
    <dbReference type="NCBI Taxonomy" id="698762"/>
    <lineage>
        <taxon>Bacteria</taxon>
        <taxon>Bacillati</taxon>
        <taxon>Bacillota</taxon>
        <taxon>Clostridia</taxon>
        <taxon>Neomoorellales</taxon>
        <taxon>Neomoorellaceae</taxon>
        <taxon>Thermanaeromonas</taxon>
    </lineage>
</organism>
<dbReference type="EMBL" id="LT838272">
    <property type="protein sequence ID" value="SMB96623.1"/>
    <property type="molecule type" value="Genomic_DNA"/>
</dbReference>
<name>A0A1W1VTM4_9FIRM</name>
<reference evidence="6 7" key="1">
    <citation type="submission" date="2017-04" db="EMBL/GenBank/DDBJ databases">
        <authorList>
            <person name="Afonso C.L."/>
            <person name="Miller P.J."/>
            <person name="Scott M.A."/>
            <person name="Spackman E."/>
            <person name="Goraichik I."/>
            <person name="Dimitrov K.M."/>
            <person name="Suarez D.L."/>
            <person name="Swayne D.E."/>
        </authorList>
    </citation>
    <scope>NUCLEOTIDE SEQUENCE [LARGE SCALE GENOMIC DNA]</scope>
    <source>
        <strain evidence="6 7">ToBE</strain>
    </source>
</reference>
<proteinExistence type="inferred from homology"/>
<evidence type="ECO:0000256" key="1">
    <source>
        <dbReference type="ARBA" id="ARBA00004514"/>
    </source>
</evidence>
<comment type="subcellular location">
    <subcellularLocation>
        <location evidence="1">Cytoplasm</location>
        <location evidence="1">Cytosol</location>
    </subcellularLocation>
</comment>
<keyword evidence="7" id="KW-1185">Reference proteome</keyword>
<dbReference type="GO" id="GO:0044780">
    <property type="term" value="P:bacterial-type flagellum assembly"/>
    <property type="evidence" value="ECO:0007669"/>
    <property type="project" value="InterPro"/>
</dbReference>
<protein>
    <submittedName>
        <fullName evidence="6">Flagellar protein FliS</fullName>
    </submittedName>
</protein>
<dbReference type="STRING" id="698762.SAMN00808754_1560"/>
<comment type="similarity">
    <text evidence="2">Belongs to the FliS family.</text>
</comment>
<evidence type="ECO:0000256" key="5">
    <source>
        <dbReference type="ARBA" id="ARBA00023186"/>
    </source>
</evidence>
<dbReference type="Pfam" id="PF02561">
    <property type="entry name" value="FliS"/>
    <property type="match status" value="1"/>
</dbReference>
<gene>
    <name evidence="6" type="ORF">SAMN00808754_1560</name>
</gene>
<dbReference type="GO" id="GO:0005829">
    <property type="term" value="C:cytosol"/>
    <property type="evidence" value="ECO:0007669"/>
    <property type="project" value="UniProtKB-SubCell"/>
</dbReference>
<dbReference type="InterPro" id="IPR003713">
    <property type="entry name" value="FliS"/>
</dbReference>
<evidence type="ECO:0000313" key="6">
    <source>
        <dbReference type="EMBL" id="SMB96623.1"/>
    </source>
</evidence>
<evidence type="ECO:0000256" key="3">
    <source>
        <dbReference type="ARBA" id="ARBA00022490"/>
    </source>
</evidence>
<accession>A0A1W1VTM4</accession>
<evidence type="ECO:0000256" key="2">
    <source>
        <dbReference type="ARBA" id="ARBA00008787"/>
    </source>
</evidence>
<keyword evidence="4" id="KW-1005">Bacterial flagellum biogenesis</keyword>
<evidence type="ECO:0000256" key="4">
    <source>
        <dbReference type="ARBA" id="ARBA00022795"/>
    </source>
</evidence>
<keyword evidence="5" id="KW-0143">Chaperone</keyword>
<keyword evidence="6" id="KW-0969">Cilium</keyword>
<dbReference type="PANTHER" id="PTHR34773">
    <property type="entry name" value="FLAGELLAR SECRETION CHAPERONE FLIS"/>
    <property type="match status" value="1"/>
</dbReference>
<dbReference type="Proteomes" id="UP000192569">
    <property type="component" value="Chromosome I"/>
</dbReference>
<keyword evidence="6" id="KW-0966">Cell projection</keyword>
<dbReference type="SUPFAM" id="SSF101116">
    <property type="entry name" value="Flagellar export chaperone FliS"/>
    <property type="match status" value="1"/>
</dbReference>
<dbReference type="RefSeq" id="WP_172839091.1">
    <property type="nucleotide sequence ID" value="NZ_LT838272.1"/>
</dbReference>
<dbReference type="CDD" id="cd16098">
    <property type="entry name" value="FliS"/>
    <property type="match status" value="1"/>
</dbReference>
<evidence type="ECO:0000313" key="7">
    <source>
        <dbReference type="Proteomes" id="UP000192569"/>
    </source>
</evidence>
<sequence>MEQQVFDYLENKIQTASPGKLLLIAYEGALRLLGQAERALREGNYPAAVRSSVRVQQLMAELTKALDPTVAPDLVENLEKLYDWVSRETADAVSKQQPERLEGPKKVVEELYSAWREAVLKAESCSSAGSSKRPSSVAR</sequence>
<dbReference type="GO" id="GO:0071973">
    <property type="term" value="P:bacterial-type flagellum-dependent cell motility"/>
    <property type="evidence" value="ECO:0007669"/>
    <property type="project" value="TreeGrafter"/>
</dbReference>
<dbReference type="AlphaFoldDB" id="A0A1W1VTM4"/>
<dbReference type="Gene3D" id="1.20.120.340">
    <property type="entry name" value="Flagellar protein FliS"/>
    <property type="match status" value="1"/>
</dbReference>
<keyword evidence="3" id="KW-0963">Cytoplasm</keyword>
<keyword evidence="6" id="KW-0282">Flagellum</keyword>
<dbReference type="InterPro" id="IPR036584">
    <property type="entry name" value="FliS_sf"/>
</dbReference>